<organism evidence="1 2">
    <name type="scientific">Soonwooa buanensis</name>
    <dbReference type="NCBI Taxonomy" id="619805"/>
    <lineage>
        <taxon>Bacteria</taxon>
        <taxon>Pseudomonadati</taxon>
        <taxon>Bacteroidota</taxon>
        <taxon>Flavobacteriia</taxon>
        <taxon>Flavobacteriales</taxon>
        <taxon>Weeksellaceae</taxon>
        <taxon>Chryseobacterium group</taxon>
        <taxon>Soonwooa</taxon>
    </lineage>
</organism>
<reference evidence="1 2" key="1">
    <citation type="submission" date="2017-02" db="EMBL/GenBank/DDBJ databases">
        <authorList>
            <person name="Peterson S.W."/>
        </authorList>
    </citation>
    <scope>NUCLEOTIDE SEQUENCE [LARGE SCALE GENOMIC DNA]</scope>
    <source>
        <strain evidence="1 2">DSM 22323</strain>
    </source>
</reference>
<dbReference type="Gene3D" id="1.10.3210.10">
    <property type="entry name" value="Hypothetical protein af1432"/>
    <property type="match status" value="1"/>
</dbReference>
<accession>A0A1T5CKL2</accession>
<name>A0A1T5CKL2_9FLAO</name>
<protein>
    <recommendedName>
        <fullName evidence="3">HD domain-containing protein</fullName>
    </recommendedName>
</protein>
<keyword evidence="2" id="KW-1185">Reference proteome</keyword>
<evidence type="ECO:0000313" key="1">
    <source>
        <dbReference type="EMBL" id="SKB60022.1"/>
    </source>
</evidence>
<sequence length="152" mass="17901">MADIQLLYKAIKIAQKAHKKQTDKYDAPYLGHVFRVMEAGKTIDEKIVGALHDVVEDHPEFSFEYLLEQGFPQYIIDAVECLTKRESEDPELNEPYEDFVKRIEQNPLAVKVKINDLKDNMDLRRFTRPIEAKDLKRLNKYLKAYQYLTSTY</sequence>
<dbReference type="Proteomes" id="UP000191112">
    <property type="component" value="Unassembled WGS sequence"/>
</dbReference>
<dbReference type="SUPFAM" id="SSF109604">
    <property type="entry name" value="HD-domain/PDEase-like"/>
    <property type="match status" value="1"/>
</dbReference>
<evidence type="ECO:0008006" key="3">
    <source>
        <dbReference type="Google" id="ProtNLM"/>
    </source>
</evidence>
<dbReference type="EMBL" id="FUYZ01000001">
    <property type="protein sequence ID" value="SKB60022.1"/>
    <property type="molecule type" value="Genomic_DNA"/>
</dbReference>
<proteinExistence type="predicted"/>
<evidence type="ECO:0000313" key="2">
    <source>
        <dbReference type="Proteomes" id="UP000191112"/>
    </source>
</evidence>
<dbReference type="STRING" id="619805.SAMN05660477_00138"/>
<dbReference type="OrthoDB" id="9802385at2"/>
<dbReference type="RefSeq" id="WP_079665465.1">
    <property type="nucleotide sequence ID" value="NZ_FUYZ01000001.1"/>
</dbReference>
<dbReference type="AlphaFoldDB" id="A0A1T5CKL2"/>
<gene>
    <name evidence="1" type="ORF">SAMN05660477_00138</name>
</gene>